<sequence>MTVDLPPDRWRTSTRTAQNGNCVEIGDGAELIAIRDTKDREGGTLVVSRVAFDSFLSSVKSARQS</sequence>
<dbReference type="InterPro" id="IPR007278">
    <property type="entry name" value="DUF397"/>
</dbReference>
<name>A0AAC9LFW6_9PSEU</name>
<organism evidence="2 3">
    <name type="scientific">Actinoalloteichus fjordicus</name>
    <dbReference type="NCBI Taxonomy" id="1612552"/>
    <lineage>
        <taxon>Bacteria</taxon>
        <taxon>Bacillati</taxon>
        <taxon>Actinomycetota</taxon>
        <taxon>Actinomycetes</taxon>
        <taxon>Pseudonocardiales</taxon>
        <taxon>Pseudonocardiaceae</taxon>
        <taxon>Actinoalloteichus</taxon>
    </lineage>
</organism>
<feature type="domain" description="DUF397" evidence="1">
    <location>
        <begin position="9"/>
        <end position="60"/>
    </location>
</feature>
<dbReference type="KEGG" id="acad:UA74_17760"/>
<reference evidence="3" key="1">
    <citation type="submission" date="2016-06" db="EMBL/GenBank/DDBJ databases">
        <title>Complete genome sequence of Actinoalloteichus fjordicus DSM 46855 (=ADI127-17), type strain of the new species Actinoalloteichus fjordicus.</title>
        <authorList>
            <person name="Ruckert C."/>
            <person name="Nouioui I."/>
            <person name="Willmese J."/>
            <person name="van Wezel G."/>
            <person name="Klenk H.-P."/>
            <person name="Kalinowski J."/>
            <person name="Zotchev S.B."/>
        </authorList>
    </citation>
    <scope>NUCLEOTIDE SEQUENCE [LARGE SCALE GENOMIC DNA]</scope>
    <source>
        <strain evidence="3">ADI127-7</strain>
    </source>
</reference>
<dbReference type="AlphaFoldDB" id="A0AAC9LFW6"/>
<protein>
    <submittedName>
        <fullName evidence="2">DUF397 family protein</fullName>
    </submittedName>
</protein>
<gene>
    <name evidence="2" type="ORF">UA74_17760</name>
</gene>
<keyword evidence="3" id="KW-1185">Reference proteome</keyword>
<evidence type="ECO:0000313" key="2">
    <source>
        <dbReference type="EMBL" id="APU15580.1"/>
    </source>
</evidence>
<dbReference type="EMBL" id="CP016076">
    <property type="protein sequence ID" value="APU15580.1"/>
    <property type="molecule type" value="Genomic_DNA"/>
</dbReference>
<evidence type="ECO:0000259" key="1">
    <source>
        <dbReference type="Pfam" id="PF04149"/>
    </source>
</evidence>
<proteinExistence type="predicted"/>
<dbReference type="Pfam" id="PF04149">
    <property type="entry name" value="DUF397"/>
    <property type="match status" value="1"/>
</dbReference>
<evidence type="ECO:0000313" key="3">
    <source>
        <dbReference type="Proteomes" id="UP000185511"/>
    </source>
</evidence>
<accession>A0AAC9LFW6</accession>
<dbReference type="Proteomes" id="UP000185511">
    <property type="component" value="Chromosome"/>
</dbReference>
<dbReference type="RefSeq" id="WP_075741283.1">
    <property type="nucleotide sequence ID" value="NZ_CP016076.1"/>
</dbReference>